<sequence>MPTIAQGINKKIAFKRQTGVGVAASVTGAQYLRRKQSVFTLKRDTYNTADEIASHQQLISERQGVQMVEGKLSGFLAPGAYSDWLAALLRRDFSAGASATAVSITVAGSGPYTLTRAAGSYLADGFKIGDVIRLSVGSLNVANLNKNFLITGLTATVATGIPLNGVALVAEGPVTGCTVSVQGKKTFTPTSGQTNVYYTVEEWANDVSISELSKDVKVGQVALKLPGSGNAEVDFTLVGLDQTTGATQYFTTPTVETSANVLSTATGALILNGVQNGIVTNIDLTINGQETPMDGVVGTNLRPDIFRKKFMVSGSFSAMLADSTIDAMFRNEAETTLVVALTSDRTGNADFVSLVLPRLKIKSSTTDDGEKGIVGTYEFTALYNFAGGAGANSEQTTMSIQDTLA</sequence>
<dbReference type="Pfam" id="PF18906">
    <property type="entry name" value="Phage_tube_2"/>
    <property type="match status" value="1"/>
</dbReference>
<gene>
    <name evidence="1" type="ORF">H8L32_23015</name>
</gene>
<accession>A0ABR6ZWX0</accession>
<evidence type="ECO:0000313" key="2">
    <source>
        <dbReference type="Proteomes" id="UP000650424"/>
    </source>
</evidence>
<dbReference type="EMBL" id="JACOGF010000015">
    <property type="protein sequence ID" value="MBC3920353.1"/>
    <property type="molecule type" value="Genomic_DNA"/>
</dbReference>
<comment type="caution">
    <text evidence="1">The sequence shown here is derived from an EMBL/GenBank/DDBJ whole genome shotgun (WGS) entry which is preliminary data.</text>
</comment>
<name>A0ABR6ZWX0_9BURK</name>
<protein>
    <submittedName>
        <fullName evidence="1">Uncharacterized protein</fullName>
    </submittedName>
</protein>
<proteinExistence type="predicted"/>
<reference evidence="1 2" key="1">
    <citation type="submission" date="2020-08" db="EMBL/GenBank/DDBJ databases">
        <title>Novel species isolated from subtropical streams in China.</title>
        <authorList>
            <person name="Lu H."/>
        </authorList>
    </citation>
    <scope>NUCLEOTIDE SEQUENCE [LARGE SCALE GENOMIC DNA]</scope>
    <source>
        <strain evidence="1 2">CY18W</strain>
    </source>
</reference>
<dbReference type="InterPro" id="IPR044000">
    <property type="entry name" value="Phage_tube_2"/>
</dbReference>
<dbReference type="RefSeq" id="WP_186949822.1">
    <property type="nucleotide sequence ID" value="NZ_JACOGF010000015.1"/>
</dbReference>
<keyword evidence="2" id="KW-1185">Reference proteome</keyword>
<dbReference type="Proteomes" id="UP000650424">
    <property type="component" value="Unassembled WGS sequence"/>
</dbReference>
<evidence type="ECO:0000313" key="1">
    <source>
        <dbReference type="EMBL" id="MBC3920353.1"/>
    </source>
</evidence>
<organism evidence="1 2">
    <name type="scientific">Undibacterium hunanense</name>
    <dbReference type="NCBI Taxonomy" id="2762292"/>
    <lineage>
        <taxon>Bacteria</taxon>
        <taxon>Pseudomonadati</taxon>
        <taxon>Pseudomonadota</taxon>
        <taxon>Betaproteobacteria</taxon>
        <taxon>Burkholderiales</taxon>
        <taxon>Oxalobacteraceae</taxon>
        <taxon>Undibacterium</taxon>
    </lineage>
</organism>